<gene>
    <name evidence="2" type="ORF">MAPG_03788</name>
</gene>
<proteinExistence type="inferred from homology"/>
<dbReference type="EMBL" id="ADBL01000897">
    <property type="status" value="NOT_ANNOTATED_CDS"/>
    <property type="molecule type" value="Genomic_DNA"/>
</dbReference>
<evidence type="ECO:0000313" key="3">
    <source>
        <dbReference type="EnsemblFungi" id="MAPG_03788T0"/>
    </source>
</evidence>
<dbReference type="STRING" id="644358.A0A0C4DUZ3"/>
<dbReference type="InterPro" id="IPR002678">
    <property type="entry name" value="DUF34/NIF3"/>
</dbReference>
<comment type="similarity">
    <text evidence="1">Belongs to the GTP cyclohydrolase I type 2/NIF3 family.</text>
</comment>
<reference evidence="4" key="1">
    <citation type="submission" date="2010-05" db="EMBL/GenBank/DDBJ databases">
        <title>The genome sequence of Magnaporthe poae strain ATCC 64411.</title>
        <authorList>
            <person name="Ma L.-J."/>
            <person name="Dead R."/>
            <person name="Young S."/>
            <person name="Zeng Q."/>
            <person name="Koehrsen M."/>
            <person name="Alvarado L."/>
            <person name="Berlin A."/>
            <person name="Chapman S.B."/>
            <person name="Chen Z."/>
            <person name="Freedman E."/>
            <person name="Gellesch M."/>
            <person name="Goldberg J."/>
            <person name="Griggs A."/>
            <person name="Gujja S."/>
            <person name="Heilman E.R."/>
            <person name="Heiman D."/>
            <person name="Hepburn T."/>
            <person name="Howarth C."/>
            <person name="Jen D."/>
            <person name="Larson L."/>
            <person name="Mehta T."/>
            <person name="Neiman D."/>
            <person name="Pearson M."/>
            <person name="Roberts A."/>
            <person name="Saif S."/>
            <person name="Shea T."/>
            <person name="Shenoy N."/>
            <person name="Sisk P."/>
            <person name="Stolte C."/>
            <person name="Sykes S."/>
            <person name="Walk T."/>
            <person name="White J."/>
            <person name="Yandava C."/>
            <person name="Haas B."/>
            <person name="Nusbaum C."/>
            <person name="Birren B."/>
        </authorList>
    </citation>
    <scope>NUCLEOTIDE SEQUENCE [LARGE SCALE GENOMIC DNA]</scope>
    <source>
        <strain evidence="4">ATCC 64411 / 73-15</strain>
    </source>
</reference>
<dbReference type="eggNOG" id="KOG4131">
    <property type="taxonomic scope" value="Eukaryota"/>
</dbReference>
<reference evidence="3" key="5">
    <citation type="submission" date="2015-06" db="UniProtKB">
        <authorList>
            <consortium name="EnsemblFungi"/>
        </authorList>
    </citation>
    <scope>IDENTIFICATION</scope>
    <source>
        <strain evidence="3">ATCC 64411</strain>
    </source>
</reference>
<dbReference type="PANTHER" id="PTHR13799:SF13">
    <property type="entry name" value="NIF3-LIKE PROTEIN 1"/>
    <property type="match status" value="1"/>
</dbReference>
<reference evidence="2" key="2">
    <citation type="submission" date="2010-05" db="EMBL/GenBank/DDBJ databases">
        <title>The Genome Sequence of Magnaporthe poae strain ATCC 64411.</title>
        <authorList>
            <consortium name="The Broad Institute Genome Sequencing Platform"/>
            <consortium name="Broad Institute Genome Sequencing Center for Infectious Disease"/>
            <person name="Ma L.-J."/>
            <person name="Dead R."/>
            <person name="Young S."/>
            <person name="Zeng Q."/>
            <person name="Koehrsen M."/>
            <person name="Alvarado L."/>
            <person name="Berlin A."/>
            <person name="Chapman S.B."/>
            <person name="Chen Z."/>
            <person name="Freedman E."/>
            <person name="Gellesch M."/>
            <person name="Goldberg J."/>
            <person name="Griggs A."/>
            <person name="Gujja S."/>
            <person name="Heilman E.R."/>
            <person name="Heiman D."/>
            <person name="Hepburn T."/>
            <person name="Howarth C."/>
            <person name="Jen D."/>
            <person name="Larson L."/>
            <person name="Mehta T."/>
            <person name="Neiman D."/>
            <person name="Pearson M."/>
            <person name="Roberts A."/>
            <person name="Saif S."/>
            <person name="Shea T."/>
            <person name="Shenoy N."/>
            <person name="Sisk P."/>
            <person name="Stolte C."/>
            <person name="Sykes S."/>
            <person name="Walk T."/>
            <person name="White J."/>
            <person name="Yandava C."/>
            <person name="Haas B."/>
            <person name="Nusbaum C."/>
            <person name="Birren B."/>
        </authorList>
    </citation>
    <scope>NUCLEOTIDE SEQUENCE</scope>
    <source>
        <strain evidence="2">ATCC 64411</strain>
    </source>
</reference>
<dbReference type="EnsemblFungi" id="MAPG_03788T0">
    <property type="protein sequence ID" value="MAPG_03788T0"/>
    <property type="gene ID" value="MAPG_03788"/>
</dbReference>
<dbReference type="GO" id="GO:0005739">
    <property type="term" value="C:mitochondrion"/>
    <property type="evidence" value="ECO:0007669"/>
    <property type="project" value="TreeGrafter"/>
</dbReference>
<sequence length="89" mass="9614">MTARPHPFTQAVVSAMRSLYPEELADRSWDNVGLLLENFAPADPADPAADSPPVVLLTNDVTPTVVDEAIANEATVIVSYRKEPPLSQL</sequence>
<dbReference type="InterPro" id="IPR036069">
    <property type="entry name" value="DUF34/NIF3_sf"/>
</dbReference>
<evidence type="ECO:0000313" key="2">
    <source>
        <dbReference type="EMBL" id="KLU84752.1"/>
    </source>
</evidence>
<name>A0A0C4DUZ3_MAGP6</name>
<dbReference type="EMBL" id="GL876968">
    <property type="protein sequence ID" value="KLU84752.1"/>
    <property type="molecule type" value="Genomic_DNA"/>
</dbReference>
<accession>A0A0C4DUZ3</accession>
<dbReference type="VEuPathDB" id="FungiDB:MAPG_03788"/>
<reference evidence="3" key="4">
    <citation type="journal article" date="2015" name="G3 (Bethesda)">
        <title>Genome sequences of three phytopathogenic species of the Magnaporthaceae family of fungi.</title>
        <authorList>
            <person name="Okagaki L.H."/>
            <person name="Nunes C.C."/>
            <person name="Sailsbery J."/>
            <person name="Clay B."/>
            <person name="Brown D."/>
            <person name="John T."/>
            <person name="Oh Y."/>
            <person name="Young N."/>
            <person name="Fitzgerald M."/>
            <person name="Haas B.J."/>
            <person name="Zeng Q."/>
            <person name="Young S."/>
            <person name="Adiconis X."/>
            <person name="Fan L."/>
            <person name="Levin J.Z."/>
            <person name="Mitchell T.K."/>
            <person name="Okubara P.A."/>
            <person name="Farman M.L."/>
            <person name="Kohn L.M."/>
            <person name="Birren B."/>
            <person name="Ma L.-J."/>
            <person name="Dean R.A."/>
        </authorList>
    </citation>
    <scope>NUCLEOTIDE SEQUENCE</scope>
    <source>
        <strain evidence="3">ATCC 64411 / 73-15</strain>
    </source>
</reference>
<evidence type="ECO:0000313" key="4">
    <source>
        <dbReference type="Proteomes" id="UP000011715"/>
    </source>
</evidence>
<dbReference type="AlphaFoldDB" id="A0A0C4DUZ3"/>
<protein>
    <submittedName>
        <fullName evidence="2 3">Uncharacterized protein</fullName>
    </submittedName>
</protein>
<dbReference type="SUPFAM" id="SSF102705">
    <property type="entry name" value="NIF3 (NGG1p interacting factor 3)-like"/>
    <property type="match status" value="1"/>
</dbReference>
<dbReference type="Gene3D" id="3.40.1390.30">
    <property type="entry name" value="NIF3 (NGG1p interacting factor 3)-like"/>
    <property type="match status" value="1"/>
</dbReference>
<reference evidence="2" key="3">
    <citation type="submission" date="2011-03" db="EMBL/GenBank/DDBJ databases">
        <title>Annotation of Magnaporthe poae ATCC 64411.</title>
        <authorList>
            <person name="Ma L.-J."/>
            <person name="Dead R."/>
            <person name="Young S.K."/>
            <person name="Zeng Q."/>
            <person name="Gargeya S."/>
            <person name="Fitzgerald M."/>
            <person name="Haas B."/>
            <person name="Abouelleil A."/>
            <person name="Alvarado L."/>
            <person name="Arachchi H.M."/>
            <person name="Berlin A."/>
            <person name="Brown A."/>
            <person name="Chapman S.B."/>
            <person name="Chen Z."/>
            <person name="Dunbar C."/>
            <person name="Freedman E."/>
            <person name="Gearin G."/>
            <person name="Gellesch M."/>
            <person name="Goldberg J."/>
            <person name="Griggs A."/>
            <person name="Gujja S."/>
            <person name="Heiman D."/>
            <person name="Howarth C."/>
            <person name="Larson L."/>
            <person name="Lui A."/>
            <person name="MacDonald P.J.P."/>
            <person name="Mehta T."/>
            <person name="Montmayeur A."/>
            <person name="Murphy C."/>
            <person name="Neiman D."/>
            <person name="Pearson M."/>
            <person name="Priest M."/>
            <person name="Roberts A."/>
            <person name="Saif S."/>
            <person name="Shea T."/>
            <person name="Shenoy N."/>
            <person name="Sisk P."/>
            <person name="Stolte C."/>
            <person name="Sykes S."/>
            <person name="Yandava C."/>
            <person name="Wortman J."/>
            <person name="Nusbaum C."/>
            <person name="Birren B."/>
        </authorList>
    </citation>
    <scope>NUCLEOTIDE SEQUENCE</scope>
    <source>
        <strain evidence="2">ATCC 64411</strain>
    </source>
</reference>
<dbReference type="Pfam" id="PF01784">
    <property type="entry name" value="DUF34_NIF3"/>
    <property type="match status" value="1"/>
</dbReference>
<keyword evidence="4" id="KW-1185">Reference proteome</keyword>
<dbReference type="FunFam" id="3.40.1390.30:FF:000001">
    <property type="entry name" value="GTP cyclohydrolase 1 type 2"/>
    <property type="match status" value="1"/>
</dbReference>
<organism evidence="3 4">
    <name type="scientific">Magnaporthiopsis poae (strain ATCC 64411 / 73-15)</name>
    <name type="common">Kentucky bluegrass fungus</name>
    <name type="synonym">Magnaporthe poae</name>
    <dbReference type="NCBI Taxonomy" id="644358"/>
    <lineage>
        <taxon>Eukaryota</taxon>
        <taxon>Fungi</taxon>
        <taxon>Dikarya</taxon>
        <taxon>Ascomycota</taxon>
        <taxon>Pezizomycotina</taxon>
        <taxon>Sordariomycetes</taxon>
        <taxon>Sordariomycetidae</taxon>
        <taxon>Magnaporthales</taxon>
        <taxon>Magnaporthaceae</taxon>
        <taxon>Magnaporthiopsis</taxon>
    </lineage>
</organism>
<dbReference type="PANTHER" id="PTHR13799">
    <property type="entry name" value="NGG1 INTERACTING FACTOR 3"/>
    <property type="match status" value="1"/>
</dbReference>
<dbReference type="OrthoDB" id="3345469at2759"/>
<dbReference type="Proteomes" id="UP000011715">
    <property type="component" value="Unassembled WGS sequence"/>
</dbReference>
<evidence type="ECO:0000256" key="1">
    <source>
        <dbReference type="ARBA" id="ARBA00006964"/>
    </source>
</evidence>